<gene>
    <name evidence="6" type="ORF">GXW98_05455</name>
</gene>
<comment type="catalytic activity">
    <reaction evidence="5">
        <text>(6S)-5-formyl-5,6,7,8-tetrahydrofolate + ATP = (6R)-5,10-methenyltetrahydrofolate + ADP + phosphate</text>
        <dbReference type="Rhea" id="RHEA:10488"/>
        <dbReference type="ChEBI" id="CHEBI:30616"/>
        <dbReference type="ChEBI" id="CHEBI:43474"/>
        <dbReference type="ChEBI" id="CHEBI:57455"/>
        <dbReference type="ChEBI" id="CHEBI:57457"/>
        <dbReference type="ChEBI" id="CHEBI:456216"/>
        <dbReference type="EC" id="6.3.3.2"/>
    </reaction>
</comment>
<dbReference type="NCBIfam" id="TIGR02727">
    <property type="entry name" value="MTHFS_bact"/>
    <property type="match status" value="1"/>
</dbReference>
<feature type="binding site" evidence="4">
    <location>
        <begin position="11"/>
        <end position="15"/>
    </location>
    <ligand>
        <name>ATP</name>
        <dbReference type="ChEBI" id="CHEBI:30616"/>
    </ligand>
</feature>
<dbReference type="SUPFAM" id="SSF100950">
    <property type="entry name" value="NagB/RpiA/CoA transferase-like"/>
    <property type="match status" value="1"/>
</dbReference>
<dbReference type="Proteomes" id="UP000767327">
    <property type="component" value="Unassembled WGS sequence"/>
</dbReference>
<keyword evidence="2 4" id="KW-0547">Nucleotide-binding</keyword>
<dbReference type="GO" id="GO:0030272">
    <property type="term" value="F:5-formyltetrahydrofolate cyclo-ligase activity"/>
    <property type="evidence" value="ECO:0007669"/>
    <property type="project" value="UniProtKB-EC"/>
</dbReference>
<dbReference type="GO" id="GO:0035999">
    <property type="term" value="P:tetrahydrofolate interconversion"/>
    <property type="evidence" value="ECO:0007669"/>
    <property type="project" value="TreeGrafter"/>
</dbReference>
<keyword evidence="3 4" id="KW-0067">ATP-binding</keyword>
<dbReference type="EMBL" id="JAAXZR010000019">
    <property type="protein sequence ID" value="NLT79712.1"/>
    <property type="molecule type" value="Genomic_DNA"/>
</dbReference>
<keyword evidence="5" id="KW-0479">Metal-binding</keyword>
<dbReference type="PIRSF" id="PIRSF006806">
    <property type="entry name" value="FTHF_cligase"/>
    <property type="match status" value="1"/>
</dbReference>
<evidence type="ECO:0000256" key="3">
    <source>
        <dbReference type="ARBA" id="ARBA00022840"/>
    </source>
</evidence>
<evidence type="ECO:0000256" key="2">
    <source>
        <dbReference type="ARBA" id="ARBA00022741"/>
    </source>
</evidence>
<dbReference type="PANTHER" id="PTHR23407:SF1">
    <property type="entry name" value="5-FORMYLTETRAHYDROFOLATE CYCLO-LIGASE"/>
    <property type="match status" value="1"/>
</dbReference>
<name>A0A971CZQ7_9BIFI</name>
<proteinExistence type="inferred from homology"/>
<comment type="cofactor">
    <cofactor evidence="5">
        <name>Mg(2+)</name>
        <dbReference type="ChEBI" id="CHEBI:18420"/>
    </cofactor>
</comment>
<dbReference type="AlphaFoldDB" id="A0A971CZQ7"/>
<evidence type="ECO:0000256" key="5">
    <source>
        <dbReference type="RuleBase" id="RU361279"/>
    </source>
</evidence>
<dbReference type="Pfam" id="PF01812">
    <property type="entry name" value="5-FTHF_cyc-lig"/>
    <property type="match status" value="1"/>
</dbReference>
<dbReference type="PANTHER" id="PTHR23407">
    <property type="entry name" value="ATPASE INHIBITOR/5-FORMYLTETRAHYDROFOLATE CYCLO-LIGASE"/>
    <property type="match status" value="1"/>
</dbReference>
<sequence>MDAVQGMHETKDAARSKALSLREGLGDAVRLQAGLRMRDTLRKSSLASSVGTVAAYVSMGTEASTLPVLDWLLESGHTLLVPRLGTGRELLWGRLDDMGSLKDAGMHRPKEPDSAVLPPEILSKADIILVPALAVDRQGNRLGRGAAWYDQALRHRSPTALTLAVCWPWEFQKETLPAEPHDVRMDGVLTPDGFTLLATRMP</sequence>
<evidence type="ECO:0000313" key="7">
    <source>
        <dbReference type="Proteomes" id="UP000767327"/>
    </source>
</evidence>
<dbReference type="InterPro" id="IPR037171">
    <property type="entry name" value="NagB/RpiA_transferase-like"/>
</dbReference>
<keyword evidence="5" id="KW-0460">Magnesium</keyword>
<comment type="similarity">
    <text evidence="1 5">Belongs to the 5-formyltetrahydrofolate cyclo-ligase family.</text>
</comment>
<keyword evidence="6" id="KW-0436">Ligase</keyword>
<reference evidence="6" key="1">
    <citation type="journal article" date="2020" name="Biotechnol. Biofuels">
        <title>New insights from the biogas microbiome by comprehensive genome-resolved metagenomics of nearly 1600 species originating from multiple anaerobic digesters.</title>
        <authorList>
            <person name="Campanaro S."/>
            <person name="Treu L."/>
            <person name="Rodriguez-R L.M."/>
            <person name="Kovalovszki A."/>
            <person name="Ziels R.M."/>
            <person name="Maus I."/>
            <person name="Zhu X."/>
            <person name="Kougias P.G."/>
            <person name="Basile A."/>
            <person name="Luo G."/>
            <person name="Schluter A."/>
            <person name="Konstantinidis K.T."/>
            <person name="Angelidaki I."/>
        </authorList>
    </citation>
    <scope>NUCLEOTIDE SEQUENCE</scope>
    <source>
        <strain evidence="6">AS01afH2WH_6</strain>
    </source>
</reference>
<dbReference type="InterPro" id="IPR002698">
    <property type="entry name" value="FTHF_cligase"/>
</dbReference>
<reference evidence="6" key="2">
    <citation type="submission" date="2020-01" db="EMBL/GenBank/DDBJ databases">
        <authorList>
            <person name="Campanaro S."/>
        </authorList>
    </citation>
    <scope>NUCLEOTIDE SEQUENCE</scope>
    <source>
        <strain evidence="6">AS01afH2WH_6</strain>
    </source>
</reference>
<evidence type="ECO:0000256" key="1">
    <source>
        <dbReference type="ARBA" id="ARBA00010638"/>
    </source>
</evidence>
<protein>
    <recommendedName>
        <fullName evidence="5">5-formyltetrahydrofolate cyclo-ligase</fullName>
        <ecNumber evidence="5">6.3.3.2</ecNumber>
    </recommendedName>
</protein>
<dbReference type="EC" id="6.3.3.2" evidence="5"/>
<dbReference type="InterPro" id="IPR024185">
    <property type="entry name" value="FTHF_cligase-like_sf"/>
</dbReference>
<evidence type="ECO:0000313" key="6">
    <source>
        <dbReference type="EMBL" id="NLT79712.1"/>
    </source>
</evidence>
<feature type="binding site" evidence="4">
    <location>
        <position position="57"/>
    </location>
    <ligand>
        <name>substrate</name>
    </ligand>
</feature>
<organism evidence="6 7">
    <name type="scientific">Bifidobacterium crudilactis</name>
    <dbReference type="NCBI Taxonomy" id="327277"/>
    <lineage>
        <taxon>Bacteria</taxon>
        <taxon>Bacillati</taxon>
        <taxon>Actinomycetota</taxon>
        <taxon>Actinomycetes</taxon>
        <taxon>Bifidobacteriales</taxon>
        <taxon>Bifidobacteriaceae</taxon>
        <taxon>Bifidobacterium</taxon>
    </lineage>
</organism>
<evidence type="ECO:0000256" key="4">
    <source>
        <dbReference type="PIRSR" id="PIRSR006806-1"/>
    </source>
</evidence>
<feature type="binding site" evidence="4">
    <location>
        <begin position="141"/>
        <end position="149"/>
    </location>
    <ligand>
        <name>ATP</name>
        <dbReference type="ChEBI" id="CHEBI:30616"/>
    </ligand>
</feature>
<comment type="caution">
    <text evidence="6">The sequence shown here is derived from an EMBL/GenBank/DDBJ whole genome shotgun (WGS) entry which is preliminary data.</text>
</comment>
<dbReference type="GO" id="GO:0005524">
    <property type="term" value="F:ATP binding"/>
    <property type="evidence" value="ECO:0007669"/>
    <property type="project" value="UniProtKB-KW"/>
</dbReference>
<dbReference type="GO" id="GO:0046872">
    <property type="term" value="F:metal ion binding"/>
    <property type="evidence" value="ECO:0007669"/>
    <property type="project" value="UniProtKB-KW"/>
</dbReference>
<dbReference type="GO" id="GO:0009396">
    <property type="term" value="P:folic acid-containing compound biosynthetic process"/>
    <property type="evidence" value="ECO:0007669"/>
    <property type="project" value="TreeGrafter"/>
</dbReference>
<accession>A0A971CZQ7</accession>
<feature type="binding site" evidence="4">
    <location>
        <position position="62"/>
    </location>
    <ligand>
        <name>substrate</name>
    </ligand>
</feature>
<dbReference type="Gene3D" id="3.40.50.10420">
    <property type="entry name" value="NagB/RpiA/CoA transferase-like"/>
    <property type="match status" value="1"/>
</dbReference>
<dbReference type="RefSeq" id="WP_273173646.1">
    <property type="nucleotide sequence ID" value="NZ_JAAXZR010000019.1"/>
</dbReference>